<proteinExistence type="predicted"/>
<keyword evidence="4" id="KW-1185">Reference proteome</keyword>
<feature type="region of interest" description="Disordered" evidence="1">
    <location>
        <begin position="11"/>
        <end position="116"/>
    </location>
</feature>
<accession>A0AAW2G2X2</accession>
<name>A0AAW2G2X2_9HYME</name>
<feature type="transmembrane region" description="Helical" evidence="2">
    <location>
        <begin position="299"/>
        <end position="318"/>
    </location>
</feature>
<sequence>MRSVRFVRRFAESAARCEGQSARRNRGERETKSRTGESRRDENGGGVENEERIEWERMRAAAERKREKKKKKKKKENKIKLKKNRHDRDASRGRLSASRRFGVARHSRMSGSPRAPRSFVRAPICPGVPVRCPVQERVTSHEEAASSGGGWPTMPSFREVSAGTASRRRRHAASLCARPRLGTSHVNVVWVFTTAAHDRGGCRDDREGRLLITRRVDQPLSLRSVSPFAPPPSRFEPPLFVLPIVSERHFPSLSRPPCSFISFPFALIVSASSVTFCFSRDRSIFFVLIGIDQPFSLRLPVYVSFIYPANFYLSLFLFQFLFSFFPRCVSFSLVLSSCGCPLCFSRRLVSPLSRPSFETRWRRFDFAAFLCVRAISPSSSASPPFPPTLRATASPGELYATPPWAQEAWCRLAPPGDVRSETLRP</sequence>
<dbReference type="EMBL" id="JADYXP020000006">
    <property type="protein sequence ID" value="KAL0121847.1"/>
    <property type="molecule type" value="Genomic_DNA"/>
</dbReference>
<dbReference type="AlphaFoldDB" id="A0AAW2G2X2"/>
<keyword evidence="2" id="KW-1133">Transmembrane helix</keyword>
<evidence type="ECO:0000313" key="3">
    <source>
        <dbReference type="EMBL" id="KAL0121847.1"/>
    </source>
</evidence>
<evidence type="ECO:0000256" key="1">
    <source>
        <dbReference type="SAM" id="MobiDB-lite"/>
    </source>
</evidence>
<organism evidence="3 4">
    <name type="scientific">Cardiocondyla obscurior</name>
    <dbReference type="NCBI Taxonomy" id="286306"/>
    <lineage>
        <taxon>Eukaryota</taxon>
        <taxon>Metazoa</taxon>
        <taxon>Ecdysozoa</taxon>
        <taxon>Arthropoda</taxon>
        <taxon>Hexapoda</taxon>
        <taxon>Insecta</taxon>
        <taxon>Pterygota</taxon>
        <taxon>Neoptera</taxon>
        <taxon>Endopterygota</taxon>
        <taxon>Hymenoptera</taxon>
        <taxon>Apocrita</taxon>
        <taxon>Aculeata</taxon>
        <taxon>Formicoidea</taxon>
        <taxon>Formicidae</taxon>
        <taxon>Myrmicinae</taxon>
        <taxon>Cardiocondyla</taxon>
    </lineage>
</organism>
<feature type="compositionally biased region" description="Basic and acidic residues" evidence="1">
    <location>
        <begin position="25"/>
        <end position="65"/>
    </location>
</feature>
<evidence type="ECO:0000313" key="4">
    <source>
        <dbReference type="Proteomes" id="UP001430953"/>
    </source>
</evidence>
<evidence type="ECO:0000256" key="2">
    <source>
        <dbReference type="SAM" id="Phobius"/>
    </source>
</evidence>
<reference evidence="3 4" key="1">
    <citation type="submission" date="2023-03" db="EMBL/GenBank/DDBJ databases">
        <title>High recombination rates correlate with genetic variation in Cardiocondyla obscurior ants.</title>
        <authorList>
            <person name="Errbii M."/>
        </authorList>
    </citation>
    <scope>NUCLEOTIDE SEQUENCE [LARGE SCALE GENOMIC DNA]</scope>
    <source>
        <strain evidence="3">Alpha-2009</strain>
        <tissue evidence="3">Whole body</tissue>
    </source>
</reference>
<comment type="caution">
    <text evidence="3">The sequence shown here is derived from an EMBL/GenBank/DDBJ whole genome shotgun (WGS) entry which is preliminary data.</text>
</comment>
<keyword evidence="2" id="KW-0472">Membrane</keyword>
<protein>
    <submittedName>
        <fullName evidence="3">Uncharacterized protein</fullName>
    </submittedName>
</protein>
<gene>
    <name evidence="3" type="ORF">PUN28_006959</name>
</gene>
<feature type="transmembrane region" description="Helical" evidence="2">
    <location>
        <begin position="260"/>
        <end position="278"/>
    </location>
</feature>
<feature type="compositionally biased region" description="Basic residues" evidence="1">
    <location>
        <begin position="66"/>
        <end position="85"/>
    </location>
</feature>
<dbReference type="Proteomes" id="UP001430953">
    <property type="component" value="Unassembled WGS sequence"/>
</dbReference>
<keyword evidence="2" id="KW-0812">Transmembrane</keyword>